<dbReference type="InterPro" id="IPR017452">
    <property type="entry name" value="GPCR_Rhodpsn_7TM"/>
</dbReference>
<feature type="domain" description="G-protein coupled receptors family 1 profile" evidence="14">
    <location>
        <begin position="23"/>
        <end position="303"/>
    </location>
</feature>
<protein>
    <recommendedName>
        <fullName evidence="2">Prostaglandin E2 receptor EP3 subtype</fullName>
    </recommendedName>
    <alternativeName>
        <fullName evidence="11">Prostanoid EP3 receptor</fullName>
    </alternativeName>
</protein>
<dbReference type="FunFam" id="1.20.1070.10:FF:000087">
    <property type="entry name" value="prostaglandin E2 receptor EP3 subtype"/>
    <property type="match status" value="1"/>
</dbReference>
<evidence type="ECO:0000256" key="9">
    <source>
        <dbReference type="ARBA" id="ARBA00023180"/>
    </source>
</evidence>
<feature type="transmembrane region" description="Helical" evidence="13">
    <location>
        <begin position="179"/>
        <end position="203"/>
    </location>
</feature>
<dbReference type="InterPro" id="IPR000265">
    <property type="entry name" value="Prostglndn_EP3_rcpt"/>
</dbReference>
<dbReference type="Pfam" id="PF00001">
    <property type="entry name" value="7tm_1"/>
    <property type="match status" value="1"/>
</dbReference>
<gene>
    <name evidence="15" type="primary">PTGER3</name>
</gene>
<keyword evidence="7 13" id="KW-0472">Membrane</keyword>
<keyword evidence="5 13" id="KW-1133">Transmembrane helix</keyword>
<keyword evidence="8" id="KW-0675">Receptor</keyword>
<reference evidence="16" key="1">
    <citation type="submission" date="2011-08" db="EMBL/GenBank/DDBJ databases">
        <title>The draft genome of Latimeria chalumnae.</title>
        <authorList>
            <person name="Di Palma F."/>
            <person name="Alfoldi J."/>
            <person name="Johnson J."/>
            <person name="Berlin A."/>
            <person name="Gnerre S."/>
            <person name="Jaffe D."/>
            <person name="MacCallum I."/>
            <person name="Young S."/>
            <person name="Walker B.J."/>
            <person name="Lander E."/>
            <person name="Lindblad-Toh K."/>
        </authorList>
    </citation>
    <scope>NUCLEOTIDE SEQUENCE [LARGE SCALE GENOMIC DNA]</scope>
    <source>
        <strain evidence="16">Wild caught</strain>
    </source>
</reference>
<comment type="subunit">
    <text evidence="12">Interacts (via C-terminus) with MKLN1.</text>
</comment>
<evidence type="ECO:0000256" key="2">
    <source>
        <dbReference type="ARBA" id="ARBA00015397"/>
    </source>
</evidence>
<dbReference type="STRING" id="7897.ENSLACP00000004348"/>
<comment type="subcellular location">
    <subcellularLocation>
        <location evidence="1">Cell membrane</location>
        <topology evidence="1">Multi-pass membrane protein</topology>
    </subcellularLocation>
</comment>
<evidence type="ECO:0000256" key="1">
    <source>
        <dbReference type="ARBA" id="ARBA00004651"/>
    </source>
</evidence>
<accession>H3A3X7</accession>
<dbReference type="GO" id="GO:0004957">
    <property type="term" value="F:prostaglandin E receptor activity"/>
    <property type="evidence" value="ECO:0007669"/>
    <property type="project" value="Ensembl"/>
</dbReference>
<feature type="transmembrane region" description="Helical" evidence="13">
    <location>
        <begin position="12"/>
        <end position="34"/>
    </location>
</feature>
<evidence type="ECO:0000256" key="12">
    <source>
        <dbReference type="ARBA" id="ARBA00046395"/>
    </source>
</evidence>
<dbReference type="GO" id="GO:0060836">
    <property type="term" value="P:lymphatic endothelial cell differentiation"/>
    <property type="evidence" value="ECO:0007669"/>
    <property type="project" value="Ensembl"/>
</dbReference>
<dbReference type="PANTHER" id="PTHR11866:SF10">
    <property type="entry name" value="PROSTAGLANDIN E2 RECEPTOR EP3 SUBTYPE"/>
    <property type="match status" value="1"/>
</dbReference>
<dbReference type="EMBL" id="AFYH01244053">
    <property type="status" value="NOT_ANNOTATED_CDS"/>
    <property type="molecule type" value="Genomic_DNA"/>
</dbReference>
<feature type="transmembrane region" description="Helical" evidence="13">
    <location>
        <begin position="46"/>
        <end position="70"/>
    </location>
</feature>
<evidence type="ECO:0000313" key="15">
    <source>
        <dbReference type="Ensembl" id="ENSLACP00000004348.1"/>
    </source>
</evidence>
<keyword evidence="3" id="KW-1003">Cell membrane</keyword>
<dbReference type="PRINTS" id="PR00237">
    <property type="entry name" value="GPCRRHODOPSN"/>
</dbReference>
<evidence type="ECO:0000313" key="16">
    <source>
        <dbReference type="Proteomes" id="UP000008672"/>
    </source>
</evidence>
<dbReference type="PRINTS" id="PR00582">
    <property type="entry name" value="PRSTNOIDEP3R"/>
</dbReference>
<dbReference type="eggNOG" id="KOG3656">
    <property type="taxonomic scope" value="Eukaryota"/>
</dbReference>
<dbReference type="AlphaFoldDB" id="H3A3X7"/>
<reference evidence="15" key="3">
    <citation type="submission" date="2025-09" db="UniProtKB">
        <authorList>
            <consortium name="Ensembl"/>
        </authorList>
    </citation>
    <scope>IDENTIFICATION</scope>
</reference>
<evidence type="ECO:0000259" key="14">
    <source>
        <dbReference type="PROSITE" id="PS50262"/>
    </source>
</evidence>
<evidence type="ECO:0000256" key="11">
    <source>
        <dbReference type="ARBA" id="ARBA00031591"/>
    </source>
</evidence>
<dbReference type="Ensembl" id="ENSLACT00000004386.1">
    <property type="protein sequence ID" value="ENSLACP00000004348.1"/>
    <property type="gene ID" value="ENSLACG00000003866.1"/>
</dbReference>
<keyword evidence="4 13" id="KW-0812">Transmembrane</keyword>
<dbReference type="InterPro" id="IPR008365">
    <property type="entry name" value="Prostanoid_rcpt"/>
</dbReference>
<keyword evidence="9" id="KW-0325">Glycoprotein</keyword>
<reference evidence="15" key="2">
    <citation type="submission" date="2025-08" db="UniProtKB">
        <authorList>
            <consortium name="Ensembl"/>
        </authorList>
    </citation>
    <scope>IDENTIFICATION</scope>
</reference>
<dbReference type="InParanoid" id="H3A3X7"/>
<dbReference type="PROSITE" id="PS50262">
    <property type="entry name" value="G_PROTEIN_RECEP_F1_2"/>
    <property type="match status" value="1"/>
</dbReference>
<dbReference type="HOGENOM" id="CLU_045991_3_0_1"/>
<evidence type="ECO:0000256" key="3">
    <source>
        <dbReference type="ARBA" id="ARBA00022475"/>
    </source>
</evidence>
<evidence type="ECO:0000256" key="7">
    <source>
        <dbReference type="ARBA" id="ARBA00023136"/>
    </source>
</evidence>
<dbReference type="GO" id="GO:0007204">
    <property type="term" value="P:positive regulation of cytosolic calcium ion concentration"/>
    <property type="evidence" value="ECO:0007669"/>
    <property type="project" value="TreeGrafter"/>
</dbReference>
<dbReference type="GO" id="GO:0005886">
    <property type="term" value="C:plasma membrane"/>
    <property type="evidence" value="ECO:0007669"/>
    <property type="project" value="UniProtKB-SubCell"/>
</dbReference>
<name>H3A3X7_LATCH</name>
<dbReference type="OMA" id="HMKTRVT"/>
<dbReference type="GO" id="GO:1903672">
    <property type="term" value="P:positive regulation of sprouting angiogenesis"/>
    <property type="evidence" value="ECO:0007669"/>
    <property type="project" value="Ensembl"/>
</dbReference>
<feature type="transmembrane region" description="Helical" evidence="13">
    <location>
        <begin position="236"/>
        <end position="259"/>
    </location>
</feature>
<dbReference type="InterPro" id="IPR001244">
    <property type="entry name" value="Prostglndn_DP_rcpt"/>
</dbReference>
<dbReference type="FunCoup" id="H3A3X7">
    <property type="interactions" value="1202"/>
</dbReference>
<dbReference type="GO" id="GO:0014827">
    <property type="term" value="P:intestine smooth muscle contraction"/>
    <property type="evidence" value="ECO:0007669"/>
    <property type="project" value="TreeGrafter"/>
</dbReference>
<evidence type="ECO:0000256" key="8">
    <source>
        <dbReference type="ARBA" id="ARBA00023170"/>
    </source>
</evidence>
<dbReference type="SUPFAM" id="SSF81321">
    <property type="entry name" value="Family A G protein-coupled receptor-like"/>
    <property type="match status" value="1"/>
</dbReference>
<keyword evidence="10" id="KW-0807">Transducer</keyword>
<dbReference type="Proteomes" id="UP000008672">
    <property type="component" value="Unassembled WGS sequence"/>
</dbReference>
<dbReference type="EMBL" id="AFYH01244054">
    <property type="status" value="NOT_ANNOTATED_CDS"/>
    <property type="molecule type" value="Genomic_DNA"/>
</dbReference>
<evidence type="ECO:0000256" key="5">
    <source>
        <dbReference type="ARBA" id="ARBA00022989"/>
    </source>
</evidence>
<dbReference type="Gene3D" id="1.20.1070.10">
    <property type="entry name" value="Rhodopsin 7-helix transmembrane proteins"/>
    <property type="match status" value="1"/>
</dbReference>
<proteinExistence type="predicted"/>
<keyword evidence="6" id="KW-0297">G-protein coupled receptor</keyword>
<dbReference type="GO" id="GO:0060455">
    <property type="term" value="P:negative regulation of gastric acid secretion"/>
    <property type="evidence" value="ECO:0007669"/>
    <property type="project" value="TreeGrafter"/>
</dbReference>
<feature type="transmembrane region" description="Helical" evidence="13">
    <location>
        <begin position="131"/>
        <end position="159"/>
    </location>
</feature>
<feature type="transmembrane region" description="Helical" evidence="13">
    <location>
        <begin position="90"/>
        <end position="110"/>
    </location>
</feature>
<dbReference type="GeneTree" id="ENSGT01030000234559"/>
<evidence type="ECO:0000256" key="6">
    <source>
        <dbReference type="ARBA" id="ARBA00023040"/>
    </source>
</evidence>
<dbReference type="PRINTS" id="PR01788">
    <property type="entry name" value="PROSTANOIDR"/>
</dbReference>
<evidence type="ECO:0000256" key="13">
    <source>
        <dbReference type="SAM" id="Phobius"/>
    </source>
</evidence>
<evidence type="ECO:0000256" key="10">
    <source>
        <dbReference type="ARBA" id="ARBA00023224"/>
    </source>
</evidence>
<dbReference type="PRINTS" id="PR00428">
    <property type="entry name" value="PROSTAGLNDNR"/>
</dbReference>
<organism evidence="15 16">
    <name type="scientific">Latimeria chalumnae</name>
    <name type="common">Coelacanth</name>
    <dbReference type="NCBI Taxonomy" id="7897"/>
    <lineage>
        <taxon>Eukaryota</taxon>
        <taxon>Metazoa</taxon>
        <taxon>Chordata</taxon>
        <taxon>Craniata</taxon>
        <taxon>Vertebrata</taxon>
        <taxon>Euteleostomi</taxon>
        <taxon>Coelacanthiformes</taxon>
        <taxon>Coelacanthidae</taxon>
        <taxon>Latimeria</taxon>
    </lineage>
</organism>
<dbReference type="PANTHER" id="PTHR11866">
    <property type="entry name" value="G-PROTEIN COUPLED RECEPTOR FAMILY 1 MEMBER"/>
    <property type="match status" value="1"/>
</dbReference>
<evidence type="ECO:0000256" key="4">
    <source>
        <dbReference type="ARBA" id="ARBA00022692"/>
    </source>
</evidence>
<dbReference type="GO" id="GO:0006954">
    <property type="term" value="P:inflammatory response"/>
    <property type="evidence" value="ECO:0007669"/>
    <property type="project" value="TreeGrafter"/>
</dbReference>
<dbReference type="GO" id="GO:0007189">
    <property type="term" value="P:adenylate cyclase-activating G protein-coupled receptor signaling pathway"/>
    <property type="evidence" value="ECO:0007669"/>
    <property type="project" value="TreeGrafter"/>
</dbReference>
<dbReference type="InterPro" id="IPR000276">
    <property type="entry name" value="GPCR_Rhodpsn"/>
</dbReference>
<sequence>RSVQCRSVSVVFPLTMMVTGMVGNTLALLLVYKSYHRKENKKKKSFLLFIGSLALTDFIGQILTSPIVISVYLSNREWEKVDPSGKLCEFFGICMTMFGLCPLFLASAMAMERTLAIRVPHWYSNHVKPRVTIVLVALIWICVFIFAMLPIVGVGQYTLQWPGTWCFIGARDQHIGNQFFASTFAVLGIFCLMTTLSCNVATIKALVTRCKKKTSTSPGHSSNYWERITMETLIQLLGIMCVLCVCWSPLLIMMMKMIFKDISAEQCKTSGTFPNEELQKECNVFLTAIRLASLNQILDPWVYLLLREILLQKFCQLANAVSSCSNEGRKDTQVTAETSEKQTVDS</sequence>
<dbReference type="GO" id="GO:0007200">
    <property type="term" value="P:phospholipase C-activating G protein-coupled receptor signaling pathway"/>
    <property type="evidence" value="ECO:0007669"/>
    <property type="project" value="TreeGrafter"/>
</dbReference>
<keyword evidence="16" id="KW-1185">Reference proteome</keyword>